<dbReference type="InterPro" id="IPR016032">
    <property type="entry name" value="Sig_transdc_resp-reg_C-effctor"/>
</dbReference>
<keyword evidence="4 6" id="KW-0238">DNA-binding</keyword>
<dbReference type="SMART" id="SM01043">
    <property type="entry name" value="BTAD"/>
    <property type="match status" value="1"/>
</dbReference>
<dbReference type="CDD" id="cd15831">
    <property type="entry name" value="BTAD"/>
    <property type="match status" value="1"/>
</dbReference>
<dbReference type="InterPro" id="IPR011990">
    <property type="entry name" value="TPR-like_helical_dom_sf"/>
</dbReference>
<dbReference type="PANTHER" id="PTHR35807:SF1">
    <property type="entry name" value="TRANSCRIPTIONAL REGULATOR REDD"/>
    <property type="match status" value="1"/>
</dbReference>
<dbReference type="Gene3D" id="1.25.40.10">
    <property type="entry name" value="Tetratricopeptide repeat domain"/>
    <property type="match status" value="1"/>
</dbReference>
<dbReference type="InterPro" id="IPR027417">
    <property type="entry name" value="P-loop_NTPase"/>
</dbReference>
<comment type="caution">
    <text evidence="9">The sequence shown here is derived from an EMBL/GenBank/DDBJ whole genome shotgun (WGS) entry which is preliminary data.</text>
</comment>
<reference evidence="10" key="1">
    <citation type="journal article" date="2019" name="Int. J. Syst. Evol. Microbiol.">
        <title>The Global Catalogue of Microorganisms (GCM) 10K type strain sequencing project: providing services to taxonomists for standard genome sequencing and annotation.</title>
        <authorList>
            <consortium name="The Broad Institute Genomics Platform"/>
            <consortium name="The Broad Institute Genome Sequencing Center for Infectious Disease"/>
            <person name="Wu L."/>
            <person name="Ma J."/>
        </authorList>
    </citation>
    <scope>NUCLEOTIDE SEQUENCE [LARGE SCALE GENOMIC DNA]</scope>
    <source>
        <strain evidence="10">CGMCC 4.7237</strain>
    </source>
</reference>
<dbReference type="InterPro" id="IPR001867">
    <property type="entry name" value="OmpR/PhoB-type_DNA-bd"/>
</dbReference>
<dbReference type="Pfam" id="PF13191">
    <property type="entry name" value="AAA_16"/>
    <property type="match status" value="1"/>
</dbReference>
<feature type="domain" description="OmpR/PhoB-type" evidence="8">
    <location>
        <begin position="13"/>
        <end position="119"/>
    </location>
</feature>
<evidence type="ECO:0000256" key="2">
    <source>
        <dbReference type="ARBA" id="ARBA00023012"/>
    </source>
</evidence>
<evidence type="ECO:0000256" key="5">
    <source>
        <dbReference type="ARBA" id="ARBA00023163"/>
    </source>
</evidence>
<feature type="region of interest" description="Disordered" evidence="7">
    <location>
        <begin position="619"/>
        <end position="646"/>
    </location>
</feature>
<dbReference type="Pfam" id="PF03704">
    <property type="entry name" value="BTAD"/>
    <property type="match status" value="1"/>
</dbReference>
<evidence type="ECO:0000256" key="6">
    <source>
        <dbReference type="PROSITE-ProRule" id="PRU01091"/>
    </source>
</evidence>
<keyword evidence="5" id="KW-0804">Transcription</keyword>
<name>A0ABV8HM06_9ACTN</name>
<dbReference type="InterPro" id="IPR036388">
    <property type="entry name" value="WH-like_DNA-bd_sf"/>
</dbReference>
<evidence type="ECO:0000259" key="8">
    <source>
        <dbReference type="PROSITE" id="PS51755"/>
    </source>
</evidence>
<evidence type="ECO:0000256" key="7">
    <source>
        <dbReference type="SAM" id="MobiDB-lite"/>
    </source>
</evidence>
<protein>
    <submittedName>
        <fullName evidence="9">BTAD domain-containing putative transcriptional regulator</fullName>
    </submittedName>
</protein>
<dbReference type="SUPFAM" id="SSF48452">
    <property type="entry name" value="TPR-like"/>
    <property type="match status" value="1"/>
</dbReference>
<keyword evidence="10" id="KW-1185">Reference proteome</keyword>
<dbReference type="SMART" id="SM00862">
    <property type="entry name" value="Trans_reg_C"/>
    <property type="match status" value="1"/>
</dbReference>
<dbReference type="PANTHER" id="PTHR35807">
    <property type="entry name" value="TRANSCRIPTIONAL REGULATOR REDD-RELATED"/>
    <property type="match status" value="1"/>
</dbReference>
<dbReference type="SUPFAM" id="SSF52540">
    <property type="entry name" value="P-loop containing nucleoside triphosphate hydrolases"/>
    <property type="match status" value="1"/>
</dbReference>
<dbReference type="EMBL" id="JBHSBB010000008">
    <property type="protein sequence ID" value="MFC4031840.1"/>
    <property type="molecule type" value="Genomic_DNA"/>
</dbReference>
<dbReference type="Proteomes" id="UP001595765">
    <property type="component" value="Unassembled WGS sequence"/>
</dbReference>
<evidence type="ECO:0000256" key="1">
    <source>
        <dbReference type="ARBA" id="ARBA00005820"/>
    </source>
</evidence>
<dbReference type="SUPFAM" id="SSF46894">
    <property type="entry name" value="C-terminal effector domain of the bipartite response regulators"/>
    <property type="match status" value="1"/>
</dbReference>
<dbReference type="RefSeq" id="WP_386428239.1">
    <property type="nucleotide sequence ID" value="NZ_JBHSBB010000008.1"/>
</dbReference>
<dbReference type="Gene3D" id="1.10.10.10">
    <property type="entry name" value="Winged helix-like DNA-binding domain superfamily/Winged helix DNA-binding domain"/>
    <property type="match status" value="1"/>
</dbReference>
<keyword evidence="3" id="KW-0805">Transcription regulation</keyword>
<gene>
    <name evidence="9" type="ORF">ACFO3J_10150</name>
</gene>
<dbReference type="PROSITE" id="PS51755">
    <property type="entry name" value="OMPR_PHOB"/>
    <property type="match status" value="1"/>
</dbReference>
<dbReference type="Gene3D" id="3.40.50.300">
    <property type="entry name" value="P-loop containing nucleotide triphosphate hydrolases"/>
    <property type="match status" value="1"/>
</dbReference>
<evidence type="ECO:0000256" key="4">
    <source>
        <dbReference type="ARBA" id="ARBA00023125"/>
    </source>
</evidence>
<keyword evidence="2" id="KW-0902">Two-component regulatory system</keyword>
<evidence type="ECO:0000313" key="9">
    <source>
        <dbReference type="EMBL" id="MFC4031840.1"/>
    </source>
</evidence>
<dbReference type="PRINTS" id="PR00364">
    <property type="entry name" value="DISEASERSIST"/>
</dbReference>
<dbReference type="InterPro" id="IPR005158">
    <property type="entry name" value="BTAD"/>
</dbReference>
<proteinExistence type="inferred from homology"/>
<feature type="DNA-binding region" description="OmpR/PhoB-type" evidence="6">
    <location>
        <begin position="13"/>
        <end position="119"/>
    </location>
</feature>
<accession>A0ABV8HM06</accession>
<dbReference type="InterPro" id="IPR041664">
    <property type="entry name" value="AAA_16"/>
</dbReference>
<evidence type="ECO:0000256" key="3">
    <source>
        <dbReference type="ARBA" id="ARBA00023015"/>
    </source>
</evidence>
<organism evidence="9 10">
    <name type="scientific">Streptomyces polygonati</name>
    <dbReference type="NCBI Taxonomy" id="1617087"/>
    <lineage>
        <taxon>Bacteria</taxon>
        <taxon>Bacillati</taxon>
        <taxon>Actinomycetota</taxon>
        <taxon>Actinomycetes</taxon>
        <taxon>Kitasatosporales</taxon>
        <taxon>Streptomycetaceae</taxon>
        <taxon>Streptomyces</taxon>
    </lineage>
</organism>
<evidence type="ECO:0000313" key="10">
    <source>
        <dbReference type="Proteomes" id="UP001595765"/>
    </source>
</evidence>
<sequence length="646" mass="70246">MGEAVAEDPSIGSPSGSSAPPLRFGILGALEAHTGARALRLGPLKQRIVLGLLLCRANRVVSVDAFCDALWSGRPPRTAHKNLQVYVSALRKELRGCGDRSDDEGQALIRRPPGYLIQVRSEQLDLLRFEELARGGRLAVRGGDLTHAAHLLGTAVSMWRGPALSDLASVPALANEAEQLEERYLTVYEDWCQAELALGHHAQHVDDIDGLARRHPYRERLRHAQMLALYQSGRQTEALAQFEAMRQMLVRDLGMQPSPVLARLYEAILSGDAALDPSPAPQARPIVIRHDRTQLPADLADFTGRAAQVRRLTERVGSPAANPVTVITGPPGVGKTALAVHGAHQVAERFPDGRLLVRLRTPQGRPRPAAEVLVELLRRIGVSGQLPRGPQERAALYRTHLAELRMLVVLDGAFDEAQVRPMLPGAGESRAVVTSRRRLLGLEAAEHLDLPPMDEPEALDLLGRLIGAERAAAEPVTARLLVETCGLLPLPVRIVGANLAGLSHLTLAHYARRLADERQLLDELTAGDLRVRPRLESCYQDLHPHDRATLRRIGLLPDQPFGLREAAIALGTALPAAEKALESLMAAHLLLVHAWSTDGPCYRLPVPFRAYARERARAEDPVPPQLSPVTPAAAPAAIPHRHSALS</sequence>
<dbReference type="InterPro" id="IPR051677">
    <property type="entry name" value="AfsR-DnrI-RedD_regulator"/>
</dbReference>
<comment type="similarity">
    <text evidence="1">Belongs to the AfsR/DnrI/RedD regulatory family.</text>
</comment>